<feature type="transmembrane region" description="Helical" evidence="2">
    <location>
        <begin position="52"/>
        <end position="70"/>
    </location>
</feature>
<comment type="caution">
    <text evidence="5">The sequence shown here is derived from an EMBL/GenBank/DDBJ whole genome shotgun (WGS) entry which is preliminary data.</text>
</comment>
<dbReference type="Pfam" id="PF07885">
    <property type="entry name" value="Ion_trans_2"/>
    <property type="match status" value="1"/>
</dbReference>
<feature type="domain" description="RCK N-terminal" evidence="3">
    <location>
        <begin position="133"/>
        <end position="233"/>
    </location>
</feature>
<dbReference type="GO" id="GO:0006813">
    <property type="term" value="P:potassium ion transport"/>
    <property type="evidence" value="ECO:0007669"/>
    <property type="project" value="InterPro"/>
</dbReference>
<dbReference type="OrthoDB" id="9813518at2"/>
<dbReference type="InterPro" id="IPR013099">
    <property type="entry name" value="K_chnl_dom"/>
</dbReference>
<keyword evidence="2" id="KW-0812">Transmembrane</keyword>
<dbReference type="PANTHER" id="PTHR43833">
    <property type="entry name" value="POTASSIUM CHANNEL PROTEIN 2-RELATED-RELATED"/>
    <property type="match status" value="1"/>
</dbReference>
<keyword evidence="6" id="KW-1185">Reference proteome</keyword>
<dbReference type="GO" id="GO:0034220">
    <property type="term" value="P:monoatomic ion transmembrane transport"/>
    <property type="evidence" value="ECO:0007669"/>
    <property type="project" value="UniProtKB-KW"/>
</dbReference>
<evidence type="ECO:0000313" key="6">
    <source>
        <dbReference type="Proteomes" id="UP000245790"/>
    </source>
</evidence>
<comment type="subcellular location">
    <subcellularLocation>
        <location evidence="1">Cell membrane</location>
        <topology evidence="1">Multi-pass membrane protein</topology>
    </subcellularLocation>
</comment>
<sequence>MMFVLIQRFCRHALFSLYENTWVVIVISIAMLYAGGWISMSAFNETDIIDNYTWWFSVTITTVGYGDYAPGSYGGRFTAGVIMFFGIGIIGLVVGKLAETIIEIANRKVKGFSHMNYENHTVIMGYRTGSTEKMITELLADNPEQKIVLCSLTQESNPMVKQKVDFIRGELASTDVLTRSNAAKARNIIIHGKDDDQTFFTAYALREINRQAHMVCCLMDEDHADKIKNLPADDPSLNQIVLPANIYLMAQELQDRESCSVVQNLISNLTGQNMYRLDIPKQEDFSVSYKSLFFALKEKYGVTVIAVKDKELEINPPLDMTIKPGMAVFYAGPERLSFIELDAIQ</sequence>
<dbReference type="InterPro" id="IPR050721">
    <property type="entry name" value="Trk_Ktr_HKT_K-transport"/>
</dbReference>
<keyword evidence="5" id="KW-0407">Ion channel</keyword>
<keyword evidence="5" id="KW-0813">Transport</keyword>
<dbReference type="PANTHER" id="PTHR43833:SF9">
    <property type="entry name" value="POTASSIUM CHANNEL PROTEIN YUGO-RELATED"/>
    <property type="match status" value="1"/>
</dbReference>
<feature type="transmembrane region" description="Helical" evidence="2">
    <location>
        <begin position="21"/>
        <end position="40"/>
    </location>
</feature>
<keyword evidence="2" id="KW-1133">Transmembrane helix</keyword>
<dbReference type="Gene3D" id="1.10.287.70">
    <property type="match status" value="1"/>
</dbReference>
<evidence type="ECO:0000256" key="1">
    <source>
        <dbReference type="ARBA" id="ARBA00004651"/>
    </source>
</evidence>
<dbReference type="GO" id="GO:0005886">
    <property type="term" value="C:plasma membrane"/>
    <property type="evidence" value="ECO:0007669"/>
    <property type="project" value="UniProtKB-SubCell"/>
</dbReference>
<feature type="transmembrane region" description="Helical" evidence="2">
    <location>
        <begin position="77"/>
        <end position="98"/>
    </location>
</feature>
<gene>
    <name evidence="5" type="ORF">C8D97_11910</name>
</gene>
<evidence type="ECO:0000259" key="4">
    <source>
        <dbReference type="Pfam" id="PF07885"/>
    </source>
</evidence>
<keyword evidence="5" id="KW-0406">Ion transport</keyword>
<evidence type="ECO:0000256" key="2">
    <source>
        <dbReference type="SAM" id="Phobius"/>
    </source>
</evidence>
<evidence type="ECO:0000313" key="5">
    <source>
        <dbReference type="EMBL" id="PWK42177.1"/>
    </source>
</evidence>
<name>A0A316F741_9GAMM</name>
<dbReference type="EMBL" id="QGGU01000019">
    <property type="protein sequence ID" value="PWK42177.1"/>
    <property type="molecule type" value="Genomic_DNA"/>
</dbReference>
<feature type="domain" description="Potassium channel" evidence="4">
    <location>
        <begin position="35"/>
        <end position="102"/>
    </location>
</feature>
<dbReference type="Proteomes" id="UP000245790">
    <property type="component" value="Unassembled WGS sequence"/>
</dbReference>
<protein>
    <submittedName>
        <fullName evidence="5">Voltage-gated potassium channel</fullName>
    </submittedName>
</protein>
<dbReference type="SUPFAM" id="SSF51735">
    <property type="entry name" value="NAD(P)-binding Rossmann-fold domains"/>
    <property type="match status" value="1"/>
</dbReference>
<dbReference type="Pfam" id="PF02254">
    <property type="entry name" value="TrkA_N"/>
    <property type="match status" value="1"/>
</dbReference>
<keyword evidence="2" id="KW-0472">Membrane</keyword>
<dbReference type="Gene3D" id="3.40.50.720">
    <property type="entry name" value="NAD(P)-binding Rossmann-like Domain"/>
    <property type="match status" value="1"/>
</dbReference>
<accession>A0A316F741</accession>
<dbReference type="InterPro" id="IPR003148">
    <property type="entry name" value="RCK_N"/>
</dbReference>
<proteinExistence type="predicted"/>
<organism evidence="5 6">
    <name type="scientific">Pleionea mediterranea</name>
    <dbReference type="NCBI Taxonomy" id="523701"/>
    <lineage>
        <taxon>Bacteria</taxon>
        <taxon>Pseudomonadati</taxon>
        <taxon>Pseudomonadota</taxon>
        <taxon>Gammaproteobacteria</taxon>
        <taxon>Oceanospirillales</taxon>
        <taxon>Pleioneaceae</taxon>
        <taxon>Pleionea</taxon>
    </lineage>
</organism>
<dbReference type="RefSeq" id="WP_109765136.1">
    <property type="nucleotide sequence ID" value="NZ_QGGU01000019.1"/>
</dbReference>
<dbReference type="AlphaFoldDB" id="A0A316F741"/>
<evidence type="ECO:0000259" key="3">
    <source>
        <dbReference type="Pfam" id="PF02254"/>
    </source>
</evidence>
<reference evidence="5 6" key="1">
    <citation type="submission" date="2018-05" db="EMBL/GenBank/DDBJ databases">
        <title>Genomic Encyclopedia of Type Strains, Phase IV (KMG-IV): sequencing the most valuable type-strain genomes for metagenomic binning, comparative biology and taxonomic classification.</title>
        <authorList>
            <person name="Goeker M."/>
        </authorList>
    </citation>
    <scope>NUCLEOTIDE SEQUENCE [LARGE SCALE GENOMIC DNA]</scope>
    <source>
        <strain evidence="5 6">DSM 25350</strain>
    </source>
</reference>
<dbReference type="InterPro" id="IPR036291">
    <property type="entry name" value="NAD(P)-bd_dom_sf"/>
</dbReference>
<dbReference type="SUPFAM" id="SSF81324">
    <property type="entry name" value="Voltage-gated potassium channels"/>
    <property type="match status" value="1"/>
</dbReference>